<dbReference type="GO" id="GO:0016020">
    <property type="term" value="C:membrane"/>
    <property type="evidence" value="ECO:0007669"/>
    <property type="project" value="UniProtKB-SubCell"/>
</dbReference>
<accession>A0A0F8YPM3</accession>
<sequence length="126" mass="14804">DFFVLELKKNSAIEIIRPQQWYKNFLIFLPIIFSQQIFEIEILTKTVFGFIILCMAFGGSYIVNDLIDYKRDLTHPEKVKRPLTSGRITKKQANWKVDKRINQVGSSYGMKRTPDKIQCGLCWKQI</sequence>
<dbReference type="GO" id="GO:0016765">
    <property type="term" value="F:transferase activity, transferring alkyl or aryl (other than methyl) groups"/>
    <property type="evidence" value="ECO:0007669"/>
    <property type="project" value="InterPro"/>
</dbReference>
<keyword evidence="4 5" id="KW-0472">Membrane</keyword>
<protein>
    <submittedName>
        <fullName evidence="6">Uncharacterized protein</fullName>
    </submittedName>
</protein>
<dbReference type="InterPro" id="IPR044878">
    <property type="entry name" value="UbiA_sf"/>
</dbReference>
<comment type="subcellular location">
    <subcellularLocation>
        <location evidence="1">Membrane</location>
        <topology evidence="1">Multi-pass membrane protein</topology>
    </subcellularLocation>
</comment>
<feature type="transmembrane region" description="Helical" evidence="5">
    <location>
        <begin position="21"/>
        <end position="38"/>
    </location>
</feature>
<dbReference type="AlphaFoldDB" id="A0A0F8YPM3"/>
<dbReference type="Gene3D" id="1.10.357.140">
    <property type="entry name" value="UbiA prenyltransferase"/>
    <property type="match status" value="1"/>
</dbReference>
<keyword evidence="3 5" id="KW-1133">Transmembrane helix</keyword>
<evidence type="ECO:0000256" key="5">
    <source>
        <dbReference type="SAM" id="Phobius"/>
    </source>
</evidence>
<keyword evidence="2 5" id="KW-0812">Transmembrane</keyword>
<gene>
    <name evidence="6" type="ORF">LCGC14_2794370</name>
</gene>
<evidence type="ECO:0000256" key="2">
    <source>
        <dbReference type="ARBA" id="ARBA00022692"/>
    </source>
</evidence>
<evidence type="ECO:0000313" key="6">
    <source>
        <dbReference type="EMBL" id="KKK83342.1"/>
    </source>
</evidence>
<evidence type="ECO:0000256" key="1">
    <source>
        <dbReference type="ARBA" id="ARBA00004141"/>
    </source>
</evidence>
<dbReference type="EMBL" id="LAZR01052266">
    <property type="protein sequence ID" value="KKK83342.1"/>
    <property type="molecule type" value="Genomic_DNA"/>
</dbReference>
<dbReference type="InterPro" id="IPR000537">
    <property type="entry name" value="UbiA_prenyltransferase"/>
</dbReference>
<comment type="caution">
    <text evidence="6">The sequence shown here is derived from an EMBL/GenBank/DDBJ whole genome shotgun (WGS) entry which is preliminary data.</text>
</comment>
<evidence type="ECO:0000256" key="4">
    <source>
        <dbReference type="ARBA" id="ARBA00023136"/>
    </source>
</evidence>
<reference evidence="6" key="1">
    <citation type="journal article" date="2015" name="Nature">
        <title>Complex archaea that bridge the gap between prokaryotes and eukaryotes.</title>
        <authorList>
            <person name="Spang A."/>
            <person name="Saw J.H."/>
            <person name="Jorgensen S.L."/>
            <person name="Zaremba-Niedzwiedzka K."/>
            <person name="Martijn J."/>
            <person name="Lind A.E."/>
            <person name="van Eijk R."/>
            <person name="Schleper C."/>
            <person name="Guy L."/>
            <person name="Ettema T.J."/>
        </authorList>
    </citation>
    <scope>NUCLEOTIDE SEQUENCE</scope>
</reference>
<proteinExistence type="predicted"/>
<feature type="transmembrane region" description="Helical" evidence="5">
    <location>
        <begin position="44"/>
        <end position="63"/>
    </location>
</feature>
<evidence type="ECO:0000256" key="3">
    <source>
        <dbReference type="ARBA" id="ARBA00022989"/>
    </source>
</evidence>
<feature type="non-terminal residue" evidence="6">
    <location>
        <position position="1"/>
    </location>
</feature>
<organism evidence="6">
    <name type="scientific">marine sediment metagenome</name>
    <dbReference type="NCBI Taxonomy" id="412755"/>
    <lineage>
        <taxon>unclassified sequences</taxon>
        <taxon>metagenomes</taxon>
        <taxon>ecological metagenomes</taxon>
    </lineage>
</organism>
<dbReference type="Pfam" id="PF01040">
    <property type="entry name" value="UbiA"/>
    <property type="match status" value="1"/>
</dbReference>
<name>A0A0F8YPM3_9ZZZZ</name>